<feature type="transmembrane region" description="Helical" evidence="6">
    <location>
        <begin position="168"/>
        <end position="187"/>
    </location>
</feature>
<feature type="transmembrane region" description="Helical" evidence="6">
    <location>
        <begin position="214"/>
        <end position="238"/>
    </location>
</feature>
<feature type="transmembrane region" description="Helical" evidence="6">
    <location>
        <begin position="339"/>
        <end position="358"/>
    </location>
</feature>
<dbReference type="PANTHER" id="PTHR23531:SF1">
    <property type="entry name" value="QUINOLENE RESISTANCE PROTEIN NORA"/>
    <property type="match status" value="1"/>
</dbReference>
<evidence type="ECO:0000256" key="6">
    <source>
        <dbReference type="SAM" id="Phobius"/>
    </source>
</evidence>
<evidence type="ECO:0000256" key="1">
    <source>
        <dbReference type="ARBA" id="ARBA00004651"/>
    </source>
</evidence>
<organism evidence="8 9">
    <name type="scientific">Paenibacillus lacisoli</name>
    <dbReference type="NCBI Taxonomy" id="3064525"/>
    <lineage>
        <taxon>Bacteria</taxon>
        <taxon>Bacillati</taxon>
        <taxon>Bacillota</taxon>
        <taxon>Bacilli</taxon>
        <taxon>Bacillales</taxon>
        <taxon>Paenibacillaceae</taxon>
        <taxon>Paenibacillus</taxon>
    </lineage>
</organism>
<accession>A0ABT9C9I8</accession>
<feature type="transmembrane region" description="Helical" evidence="6">
    <location>
        <begin position="137"/>
        <end position="156"/>
    </location>
</feature>
<keyword evidence="4 6" id="KW-1133">Transmembrane helix</keyword>
<dbReference type="SUPFAM" id="SSF103473">
    <property type="entry name" value="MFS general substrate transporter"/>
    <property type="match status" value="1"/>
</dbReference>
<dbReference type="InterPro" id="IPR011701">
    <property type="entry name" value="MFS"/>
</dbReference>
<proteinExistence type="predicted"/>
<evidence type="ECO:0000313" key="9">
    <source>
        <dbReference type="Proteomes" id="UP001240171"/>
    </source>
</evidence>
<reference evidence="8 9" key="1">
    <citation type="submission" date="2023-07" db="EMBL/GenBank/DDBJ databases">
        <title>Paenibacillus sp. JX-17 nov. isolated from soil.</title>
        <authorList>
            <person name="Wan Y."/>
            <person name="Liu B."/>
        </authorList>
    </citation>
    <scope>NUCLEOTIDE SEQUENCE [LARGE SCALE GENOMIC DNA]</scope>
    <source>
        <strain evidence="8 9">JX-17</strain>
    </source>
</reference>
<dbReference type="RefSeq" id="WP_305023343.1">
    <property type="nucleotide sequence ID" value="NZ_JAUQTB010000002.1"/>
</dbReference>
<feature type="transmembrane region" description="Helical" evidence="6">
    <location>
        <begin position="244"/>
        <end position="264"/>
    </location>
</feature>
<dbReference type="InterPro" id="IPR052714">
    <property type="entry name" value="MFS_Exporter"/>
</dbReference>
<protein>
    <submittedName>
        <fullName evidence="8">MFS transporter</fullName>
    </submittedName>
</protein>
<evidence type="ECO:0000259" key="7">
    <source>
        <dbReference type="PROSITE" id="PS50850"/>
    </source>
</evidence>
<gene>
    <name evidence="8" type="ORF">Q5741_05790</name>
</gene>
<dbReference type="EMBL" id="JAUQTB010000002">
    <property type="protein sequence ID" value="MDO7905929.1"/>
    <property type="molecule type" value="Genomic_DNA"/>
</dbReference>
<feature type="transmembrane region" description="Helical" evidence="6">
    <location>
        <begin position="364"/>
        <end position="383"/>
    </location>
</feature>
<evidence type="ECO:0000256" key="5">
    <source>
        <dbReference type="ARBA" id="ARBA00023136"/>
    </source>
</evidence>
<dbReference type="Gene3D" id="1.20.1250.20">
    <property type="entry name" value="MFS general substrate transporter like domains"/>
    <property type="match status" value="1"/>
</dbReference>
<dbReference type="PANTHER" id="PTHR23531">
    <property type="entry name" value="QUINOLENE RESISTANCE PROTEIN NORA"/>
    <property type="match status" value="1"/>
</dbReference>
<feature type="transmembrane region" description="Helical" evidence="6">
    <location>
        <begin position="46"/>
        <end position="66"/>
    </location>
</feature>
<feature type="domain" description="Major facilitator superfamily (MFS) profile" evidence="7">
    <location>
        <begin position="12"/>
        <end position="388"/>
    </location>
</feature>
<feature type="transmembrane region" description="Helical" evidence="6">
    <location>
        <begin position="300"/>
        <end position="319"/>
    </location>
</feature>
<dbReference type="Proteomes" id="UP001240171">
    <property type="component" value="Unassembled WGS sequence"/>
</dbReference>
<keyword evidence="3 6" id="KW-0812">Transmembrane</keyword>
<sequence length="398" mass="43337">MQDNNQKLWTQPFIILTLCNLLLFLQLQMILSSIPVYAKSEFHANALEVSLITSLFALSAIAARLFSGRMLEKGHRSVLIFVGLLLALCGTLGYQWAAGIVTLILMRMVFGIGFGMSSTAFPTMASDVLPLKRIGEGMGYFGLSTSLAMSIGPTIGLTMLKSYGFSSLVYSTAAVIIVIVPLAFYLIRRLPKNHIEPPAVEPAEGKKPAFNRKLILPAALNGLMSLTYGGLLGFIALFGEEAHLSNPAFFFLFNAAAVLIVRPISGRIYDRSGHKMLLIPGSILMIVSLVMLSFAHTNWWLYTTAFIYGLGFGVMQPSLQAWMIQVVSPKQRGMANGMFLNSLDFGVAIGALVLGAVAKATSYMAMYRYSAIAIVLFLVIYLIQMRTSSANKTSVKPS</sequence>
<evidence type="ECO:0000256" key="4">
    <source>
        <dbReference type="ARBA" id="ARBA00022989"/>
    </source>
</evidence>
<evidence type="ECO:0000256" key="3">
    <source>
        <dbReference type="ARBA" id="ARBA00022692"/>
    </source>
</evidence>
<evidence type="ECO:0000313" key="8">
    <source>
        <dbReference type="EMBL" id="MDO7905929.1"/>
    </source>
</evidence>
<feature type="transmembrane region" description="Helical" evidence="6">
    <location>
        <begin position="12"/>
        <end position="34"/>
    </location>
</feature>
<dbReference type="InterPro" id="IPR020846">
    <property type="entry name" value="MFS_dom"/>
</dbReference>
<feature type="transmembrane region" description="Helical" evidence="6">
    <location>
        <begin position="78"/>
        <end position="98"/>
    </location>
</feature>
<comment type="subcellular location">
    <subcellularLocation>
        <location evidence="1">Cell membrane</location>
        <topology evidence="1">Multi-pass membrane protein</topology>
    </subcellularLocation>
</comment>
<dbReference type="PROSITE" id="PS50850">
    <property type="entry name" value="MFS"/>
    <property type="match status" value="1"/>
</dbReference>
<keyword evidence="5 6" id="KW-0472">Membrane</keyword>
<keyword evidence="9" id="KW-1185">Reference proteome</keyword>
<dbReference type="InterPro" id="IPR036259">
    <property type="entry name" value="MFS_trans_sf"/>
</dbReference>
<evidence type="ECO:0000256" key="2">
    <source>
        <dbReference type="ARBA" id="ARBA00022448"/>
    </source>
</evidence>
<feature type="transmembrane region" description="Helical" evidence="6">
    <location>
        <begin position="276"/>
        <end position="294"/>
    </location>
</feature>
<comment type="caution">
    <text evidence="8">The sequence shown here is derived from an EMBL/GenBank/DDBJ whole genome shotgun (WGS) entry which is preliminary data.</text>
</comment>
<keyword evidence="2" id="KW-0813">Transport</keyword>
<feature type="transmembrane region" description="Helical" evidence="6">
    <location>
        <begin position="104"/>
        <end position="125"/>
    </location>
</feature>
<name>A0ABT9C9I8_9BACL</name>
<dbReference type="CDD" id="cd17489">
    <property type="entry name" value="MFS_YfcJ_like"/>
    <property type="match status" value="1"/>
</dbReference>
<dbReference type="Pfam" id="PF07690">
    <property type="entry name" value="MFS_1"/>
    <property type="match status" value="1"/>
</dbReference>